<dbReference type="Pfam" id="PF12146">
    <property type="entry name" value="Hydrolase_4"/>
    <property type="match status" value="1"/>
</dbReference>
<dbReference type="Gene3D" id="3.90.190.10">
    <property type="entry name" value="Protein tyrosine phosphatase superfamily"/>
    <property type="match status" value="1"/>
</dbReference>
<dbReference type="SUPFAM" id="SSF52799">
    <property type="entry name" value="(Phosphotyrosine protein) phosphatases II"/>
    <property type="match status" value="1"/>
</dbReference>
<reference evidence="2" key="1">
    <citation type="submission" date="2021-11" db="EMBL/GenBank/DDBJ databases">
        <authorList>
            <person name="Herlambang A."/>
            <person name="Guo Y."/>
            <person name="Takashima Y."/>
            <person name="Nishizawa T."/>
        </authorList>
    </citation>
    <scope>NUCLEOTIDE SEQUENCE</scope>
    <source>
        <strain evidence="2">E1425</strain>
    </source>
</reference>
<dbReference type="InterPro" id="IPR029021">
    <property type="entry name" value="Prot-tyrosine_phosphatase-like"/>
</dbReference>
<dbReference type="Gene3D" id="3.40.50.1820">
    <property type="entry name" value="alpha/beta hydrolase"/>
    <property type="match status" value="1"/>
</dbReference>
<gene>
    <name evidence="2" type="ORF">EMPS_03468</name>
</gene>
<feature type="domain" description="Tyrosine specific protein phosphatases" evidence="1">
    <location>
        <begin position="403"/>
        <end position="457"/>
    </location>
</feature>
<name>A0A9P3H6U7_9FUNG</name>
<dbReference type="InterPro" id="IPR029058">
    <property type="entry name" value="AB_hydrolase_fold"/>
</dbReference>
<dbReference type="PANTHER" id="PTHR31126">
    <property type="entry name" value="TYROSINE-PROTEIN PHOSPHATASE"/>
    <property type="match status" value="1"/>
</dbReference>
<dbReference type="GO" id="GO:0004721">
    <property type="term" value="F:phosphoprotein phosphatase activity"/>
    <property type="evidence" value="ECO:0007669"/>
    <property type="project" value="InterPro"/>
</dbReference>
<evidence type="ECO:0000313" key="3">
    <source>
        <dbReference type="Proteomes" id="UP000827284"/>
    </source>
</evidence>
<dbReference type="InterPro" id="IPR000387">
    <property type="entry name" value="Tyr_Pase_dom"/>
</dbReference>
<dbReference type="InterPro" id="IPR026893">
    <property type="entry name" value="Tyr/Ser_Pase_IphP-type"/>
</dbReference>
<keyword evidence="3" id="KW-1185">Reference proteome</keyword>
<dbReference type="EMBL" id="BQFW01000004">
    <property type="protein sequence ID" value="GJJ71118.1"/>
    <property type="molecule type" value="Genomic_DNA"/>
</dbReference>
<proteinExistence type="predicted"/>
<dbReference type="InterPro" id="IPR016130">
    <property type="entry name" value="Tyr_Pase_AS"/>
</dbReference>
<dbReference type="OrthoDB" id="9988524at2759"/>
<sequence>MSKEKVDLGDIQGTLTTLKIPVPGKPIQLAGILQSTGHPSRRLGIICHGVLGHKNYLFQPLMANLLAPYMDTFRYDARGNGESNGQMGYSNWEDDYEDIDTVVNYFERQGYQIYALIGHSRGAISILNYAACSNHVPSIPHIVSISTRFDMADVRRRHGKHIINMLDEEGYFDWVARAAGKDVSIRVTKKNFDDFIDFNTAAVVNIPPMTNILLCHGSEDAVVPVKDVATLQAHLSHANTTIRIITNADHNYRGHTQEIAQTVAQYFSVEGRKEDWTRRISPNWKSWVGAVGGVLNFRTVGDTWIPSSNDGTVKYLRPGVIYRCADISSPTEEGIRVLESLNITDVFDLRSTTETERRETFQTDKIRRHHTPVFSDEDYSPVNIAARFGMYMGGTEGFAEAYMSMMPNVNQFFRPVLDHIVQKRTPFIVHCTAGKDRTGVVCALLQMICGVDEETITWEYELTHRCLAIKEEDVKFLKAVLGDDASDELVRGILSAKAEYMTRFLEKFHAKYGTIHDFLMNEMQLNKKQIQQIHDALVVTIPLPRPAL</sequence>
<accession>A0A9P3H6U7</accession>
<dbReference type="PROSITE" id="PS50056">
    <property type="entry name" value="TYR_PHOSPHATASE_2"/>
    <property type="match status" value="1"/>
</dbReference>
<dbReference type="InterPro" id="IPR022742">
    <property type="entry name" value="Hydrolase_4"/>
</dbReference>
<dbReference type="PANTHER" id="PTHR31126:SF1">
    <property type="entry name" value="TYROSINE SPECIFIC PROTEIN PHOSPHATASES DOMAIN-CONTAINING PROTEIN"/>
    <property type="match status" value="1"/>
</dbReference>
<comment type="caution">
    <text evidence="2">The sequence shown here is derived from an EMBL/GenBank/DDBJ whole genome shotgun (WGS) entry which is preliminary data.</text>
</comment>
<dbReference type="Pfam" id="PF13350">
    <property type="entry name" value="Y_phosphatase3"/>
    <property type="match status" value="1"/>
</dbReference>
<dbReference type="Proteomes" id="UP000827284">
    <property type="component" value="Unassembled WGS sequence"/>
</dbReference>
<dbReference type="SUPFAM" id="SSF53474">
    <property type="entry name" value="alpha/beta-Hydrolases"/>
    <property type="match status" value="1"/>
</dbReference>
<dbReference type="AlphaFoldDB" id="A0A9P3H6U7"/>
<protein>
    <recommendedName>
        <fullName evidence="1">Tyrosine specific protein phosphatases domain-containing protein</fullName>
    </recommendedName>
</protein>
<evidence type="ECO:0000259" key="1">
    <source>
        <dbReference type="PROSITE" id="PS50056"/>
    </source>
</evidence>
<reference evidence="2" key="2">
    <citation type="journal article" date="2022" name="Microbiol. Resour. Announc.">
        <title>Whole-Genome Sequence of Entomortierella parvispora E1425, a Mucoromycotan Fungus Associated with Burkholderiaceae-Related Endosymbiotic Bacteria.</title>
        <authorList>
            <person name="Herlambang A."/>
            <person name="Guo Y."/>
            <person name="Takashima Y."/>
            <person name="Narisawa K."/>
            <person name="Ohta H."/>
            <person name="Nishizawa T."/>
        </authorList>
    </citation>
    <scope>NUCLEOTIDE SEQUENCE</scope>
    <source>
        <strain evidence="2">E1425</strain>
    </source>
</reference>
<organism evidence="2 3">
    <name type="scientific">Entomortierella parvispora</name>
    <dbReference type="NCBI Taxonomy" id="205924"/>
    <lineage>
        <taxon>Eukaryota</taxon>
        <taxon>Fungi</taxon>
        <taxon>Fungi incertae sedis</taxon>
        <taxon>Mucoromycota</taxon>
        <taxon>Mortierellomycotina</taxon>
        <taxon>Mortierellomycetes</taxon>
        <taxon>Mortierellales</taxon>
        <taxon>Mortierellaceae</taxon>
        <taxon>Entomortierella</taxon>
    </lineage>
</organism>
<dbReference type="PROSITE" id="PS00383">
    <property type="entry name" value="TYR_PHOSPHATASE_1"/>
    <property type="match status" value="1"/>
</dbReference>
<evidence type="ECO:0000313" key="2">
    <source>
        <dbReference type="EMBL" id="GJJ71118.1"/>
    </source>
</evidence>